<dbReference type="GO" id="GO:0005524">
    <property type="term" value="F:ATP binding"/>
    <property type="evidence" value="ECO:0007669"/>
    <property type="project" value="UniProtKB-KW"/>
</dbReference>
<dbReference type="Gene3D" id="3.40.50.300">
    <property type="entry name" value="P-loop containing nucleotide triphosphate hydrolases"/>
    <property type="match status" value="1"/>
</dbReference>
<dbReference type="EMBL" id="LSBH01000017">
    <property type="protein sequence ID" value="OAQ63894.1"/>
    <property type="molecule type" value="Genomic_DNA"/>
</dbReference>
<feature type="domain" description="DNA helicase Pif1-like DEAD-box helicase" evidence="3">
    <location>
        <begin position="1260"/>
        <end position="1407"/>
    </location>
</feature>
<name>A0A179FEE9_PURLI</name>
<evidence type="ECO:0000259" key="4">
    <source>
        <dbReference type="Pfam" id="PF14214"/>
    </source>
</evidence>
<feature type="compositionally biased region" description="Basic and acidic residues" evidence="2">
    <location>
        <begin position="194"/>
        <end position="203"/>
    </location>
</feature>
<keyword evidence="1" id="KW-0067">ATP-binding</keyword>
<dbReference type="Pfam" id="PF14214">
    <property type="entry name" value="Helitron_like_N"/>
    <property type="match status" value="1"/>
</dbReference>
<dbReference type="SUPFAM" id="SSF52540">
    <property type="entry name" value="P-loop containing nucleoside triphosphate hydrolases"/>
    <property type="match status" value="2"/>
</dbReference>
<dbReference type="InterPro" id="IPR051055">
    <property type="entry name" value="PIF1_helicase"/>
</dbReference>
<comment type="cofactor">
    <cofactor evidence="1">
        <name>Mg(2+)</name>
        <dbReference type="ChEBI" id="CHEBI:18420"/>
    </cofactor>
</comment>
<keyword evidence="1" id="KW-0234">DNA repair</keyword>
<dbReference type="InterPro" id="IPR025476">
    <property type="entry name" value="Helitron_helicase-like"/>
</dbReference>
<evidence type="ECO:0000259" key="5">
    <source>
        <dbReference type="Pfam" id="PF20209"/>
    </source>
</evidence>
<feature type="domain" description="Helitron helicase-like" evidence="4">
    <location>
        <begin position="355"/>
        <end position="572"/>
    </location>
</feature>
<dbReference type="GO" id="GO:0006281">
    <property type="term" value="P:DNA repair"/>
    <property type="evidence" value="ECO:0007669"/>
    <property type="project" value="UniProtKB-KW"/>
</dbReference>
<feature type="domain" description="DUF6570" evidence="5">
    <location>
        <begin position="3"/>
        <end position="126"/>
    </location>
</feature>
<dbReference type="InterPro" id="IPR010285">
    <property type="entry name" value="DNA_helicase_pif1-like_DEAD"/>
</dbReference>
<feature type="region of interest" description="Disordered" evidence="2">
    <location>
        <begin position="181"/>
        <end position="212"/>
    </location>
</feature>
<protein>
    <recommendedName>
        <fullName evidence="1">ATP-dependent DNA helicase</fullName>
        <ecNumber evidence="1">5.6.2.3</ecNumber>
    </recommendedName>
</protein>
<dbReference type="EC" id="5.6.2.3" evidence="1"/>
<dbReference type="Pfam" id="PF05970">
    <property type="entry name" value="PIF1"/>
    <property type="match status" value="1"/>
</dbReference>
<keyword evidence="1" id="KW-0547">Nucleotide-binding</keyword>
<evidence type="ECO:0000313" key="6">
    <source>
        <dbReference type="EMBL" id="OAQ63894.1"/>
    </source>
</evidence>
<comment type="caution">
    <text evidence="6">The sequence shown here is derived from an EMBL/GenBank/DDBJ whole genome shotgun (WGS) entry which is preliminary data.</text>
</comment>
<reference evidence="6 7" key="1">
    <citation type="submission" date="2016-01" db="EMBL/GenBank/DDBJ databases">
        <title>Biosynthesis of antibiotic leucinostatins and their inhibition on Phytophthora in bio-control Purpureocillium lilacinum.</title>
        <authorList>
            <person name="Wang G."/>
            <person name="Liu Z."/>
            <person name="Lin R."/>
            <person name="Li E."/>
            <person name="Mao Z."/>
            <person name="Ling J."/>
            <person name="Yin W."/>
            <person name="Xie B."/>
        </authorList>
    </citation>
    <scope>NUCLEOTIDE SEQUENCE [LARGE SCALE GENOMIC DNA]</scope>
    <source>
        <strain evidence="6">PLBJ-1</strain>
    </source>
</reference>
<comment type="similarity">
    <text evidence="1">Belongs to the helicase family.</text>
</comment>
<dbReference type="PANTHER" id="PTHR47642">
    <property type="entry name" value="ATP-DEPENDENT DNA HELICASE"/>
    <property type="match status" value="1"/>
</dbReference>
<proteinExistence type="inferred from homology"/>
<dbReference type="InterPro" id="IPR046700">
    <property type="entry name" value="DUF6570"/>
</dbReference>
<keyword evidence="1" id="KW-0227">DNA damage</keyword>
<dbReference type="InterPro" id="IPR027417">
    <property type="entry name" value="P-loop_NTPase"/>
</dbReference>
<dbReference type="GO" id="GO:0000723">
    <property type="term" value="P:telomere maintenance"/>
    <property type="evidence" value="ECO:0007669"/>
    <property type="project" value="InterPro"/>
</dbReference>
<gene>
    <name evidence="6" type="ORF">VFPBJ_11259</name>
</gene>
<comment type="catalytic activity">
    <reaction evidence="1">
        <text>ATP + H2O = ADP + phosphate + H(+)</text>
        <dbReference type="Rhea" id="RHEA:13065"/>
        <dbReference type="ChEBI" id="CHEBI:15377"/>
        <dbReference type="ChEBI" id="CHEBI:15378"/>
        <dbReference type="ChEBI" id="CHEBI:30616"/>
        <dbReference type="ChEBI" id="CHEBI:43474"/>
        <dbReference type="ChEBI" id="CHEBI:456216"/>
        <dbReference type="EC" id="5.6.2.3"/>
    </reaction>
</comment>
<dbReference type="Proteomes" id="UP000078240">
    <property type="component" value="Unassembled WGS sequence"/>
</dbReference>
<organism evidence="6 7">
    <name type="scientific">Purpureocillium lilacinum</name>
    <name type="common">Paecilomyces lilacinus</name>
    <dbReference type="NCBI Taxonomy" id="33203"/>
    <lineage>
        <taxon>Eukaryota</taxon>
        <taxon>Fungi</taxon>
        <taxon>Dikarya</taxon>
        <taxon>Ascomycota</taxon>
        <taxon>Pezizomycotina</taxon>
        <taxon>Sordariomycetes</taxon>
        <taxon>Hypocreomycetidae</taxon>
        <taxon>Hypocreales</taxon>
        <taxon>Ophiocordycipitaceae</taxon>
        <taxon>Purpureocillium</taxon>
    </lineage>
</organism>
<dbReference type="GO" id="GO:0016887">
    <property type="term" value="F:ATP hydrolysis activity"/>
    <property type="evidence" value="ECO:0007669"/>
    <property type="project" value="RHEA"/>
</dbReference>
<accession>A0A179FEE9</accession>
<evidence type="ECO:0000256" key="1">
    <source>
        <dbReference type="RuleBase" id="RU363044"/>
    </source>
</evidence>
<evidence type="ECO:0000313" key="7">
    <source>
        <dbReference type="Proteomes" id="UP000078240"/>
    </source>
</evidence>
<evidence type="ECO:0000256" key="2">
    <source>
        <dbReference type="SAM" id="MobiDB-lite"/>
    </source>
</evidence>
<sequence>MFPEELKGLSPVEEKLIAPNSCYGLFTRHSVSTGQRQDVKYPKHIKGHVTVFPNNVQELVTDVLPHPLLRVMDEICVSWQGPEKPSHSDLSGLLSVRRRVVERALVWLKRHNTHYANIRIDTAEMDSWGPSVDGVPAAVYGRMEWHEPSAWEKTRTAHVVPLAERGLDEEGPVAIEEILASLTGEQDPGEGDVNEDRADKSDEAAGSGRGEGVAEVIDEVTSSGMFPLDGAPNVADAEKLRFACHAVSGAAGVGRAGPSARIQTSDGGPSATGDGGEAFVSVSRGDDFADSSEAAFFAKTFPTLLPFGLGGPKLAEEDVSDGAAPAYSVMAFRASEGETGVGALVASRNLHLRAWADIVLRRHGGRFATHHIFAFLVFNMGVRSRNRRASMLSVTRKNFRNVERIVQSMTAERLAAASVELEKTGKTNDDGVKELLRSLSLYGHRQPMSREGRLTMRRKIQSNIVVGGVPAIWYTLNPNDLTNPVKLRLAAYRMHDARAAEALLETLENAYRRTRLAVSDPASSAIFFHREMALFFEKYVNVGGESVFGRISHYFGAVETNERGALHVHGLLWLQGNARLASVFDDVSGEGGDEYRERIARYVDSVFSEELDAEAFCAIQAERSVVGDISRKLENMEQFSSAFDEEANFCAGATQIHTHSATCVKYSLGELRQQGSLCRFKAPWKLVERTRLTDDGILKIRRTHPLVNRWNKAMAVGLRHNHDISFIATQQKTMALIYYVTNYATKAEDPIWKRAVTAAELLPSMRVDGVTNSQEAADWGTEMMVSANENRTRQFLMKVANRVFTERSLSHVEVVAHLLGYPSEFSNSTAWAYLNVSPIYWHIFRRWRHLRRASGSVGSENAAADESIVVEEAGHRLSLVEAYHHRGTVLAGLCLYDYVSVVRLKRRSVSGWEPAATLGEIPLEDSRPTSRGWLQVLRRPGKQATVCLDGYLSKESNKSEEGEACHRRAAVQHLALFVPWESFLHEESGDINDIWTRAQSALSPRISRLVANVQLLRRSAEDAKRDAKQWAASCADDYATAAHFDEGDGAETTGEAYEAGKVGDATRLMDVIRTALGPSQVTAGSTELRRMLQQLGRFQHSALGSSTELEAAAMRATGVRRINLPGERFTGAPLPAQDQVRGIKSQQMSASKERERMIQGIQGGLSVAGADHSAALRAVMSGFGEDSIEVAGTEAPERHDTRGAGMEVQIGLSRSFLAAGREWAKQSTLNKRQSIALLVICRQLDRVGGSDRADGGQLYQFIGGEGGTGKSRVIEALVGLFAARGMSNRILITATSGAAAARISGITIHSACGFSNDATGGANAVKDVDGVRLPKQAERFVHGQSRMDWQEKDVLVIDEVSMLGARTLYAVNEQLCRLRGSQRDFGGIPVVVFCGDFHQFRPVQERSILLPSAAISWDVDNSFKAEQRHQHDKAHALWNKFTSVVMLDEQMRAAGDPELHRLLTRIRRGDQDQSDLELLNSRCYQQGRRIPWETGITVVTPLNRNRWNLNMEASLAFQMQQRSMMRIFISEHKWRDGLPTEEEAIMVLNQGDDSAIPVPAVFMFVPGMPVVVNRNTYQGLKVTNGGGYTAAEVIVDKAFPGYRVSADTAIHFGPPVGLVLASETTRDLHFVGMPPGTVLLTPMSVKIQRQRKRPWQQHDVRRKGLPCMAAFACTDYKVQGRSLDRVALELRGTRTTTIGGRVVPAQCDPYSLYVQLSRCRTLDGIMLVSKVRERDLVGNRVPEEMRSAQARLEELSDRTMGEAMEWLGDEWWTGNKAGEK</sequence>
<dbReference type="Pfam" id="PF20209">
    <property type="entry name" value="DUF6570"/>
    <property type="match status" value="1"/>
</dbReference>
<keyword evidence="1" id="KW-0378">Hydrolase</keyword>
<dbReference type="GO" id="GO:0006310">
    <property type="term" value="P:DNA recombination"/>
    <property type="evidence" value="ECO:0007669"/>
    <property type="project" value="UniProtKB-KW"/>
</dbReference>
<feature type="region of interest" description="Disordered" evidence="2">
    <location>
        <begin position="254"/>
        <end position="275"/>
    </location>
</feature>
<dbReference type="GO" id="GO:0043139">
    <property type="term" value="F:5'-3' DNA helicase activity"/>
    <property type="evidence" value="ECO:0007669"/>
    <property type="project" value="UniProtKB-EC"/>
</dbReference>
<keyword evidence="1" id="KW-0233">DNA recombination</keyword>
<evidence type="ECO:0000259" key="3">
    <source>
        <dbReference type="Pfam" id="PF05970"/>
    </source>
</evidence>
<keyword evidence="1 6" id="KW-0347">Helicase</keyword>